<reference evidence="1" key="1">
    <citation type="submission" date="2020-06" db="EMBL/GenBank/DDBJ databases">
        <title>WGS assembly of Ceratodon purpureus strain R40.</title>
        <authorList>
            <person name="Carey S.B."/>
            <person name="Jenkins J."/>
            <person name="Shu S."/>
            <person name="Lovell J.T."/>
            <person name="Sreedasyam A."/>
            <person name="Maumus F."/>
            <person name="Tiley G.P."/>
            <person name="Fernandez-Pozo N."/>
            <person name="Barry K."/>
            <person name="Chen C."/>
            <person name="Wang M."/>
            <person name="Lipzen A."/>
            <person name="Daum C."/>
            <person name="Saski C.A."/>
            <person name="Payton A.C."/>
            <person name="Mcbreen J.C."/>
            <person name="Conrad R.E."/>
            <person name="Kollar L.M."/>
            <person name="Olsson S."/>
            <person name="Huttunen S."/>
            <person name="Landis J.B."/>
            <person name="Wickett N.J."/>
            <person name="Johnson M.G."/>
            <person name="Rensing S.A."/>
            <person name="Grimwood J."/>
            <person name="Schmutz J."/>
            <person name="Mcdaniel S.F."/>
        </authorList>
    </citation>
    <scope>NUCLEOTIDE SEQUENCE</scope>
    <source>
        <strain evidence="1">R40</strain>
    </source>
</reference>
<proteinExistence type="predicted"/>
<keyword evidence="2" id="KW-1185">Reference proteome</keyword>
<name>A0A8T0HTI5_CERPU</name>
<sequence length="106" mass="12068">MSYTSDECNSCLPYLPNPSKKSECVVAVGSDNTYLKQKREALHFEEERVRSIRDRVMCYTGDVLKREQSTLLMTMPPLRPPCNPETLVEHEMHEGGMGASRLTSMQ</sequence>
<comment type="caution">
    <text evidence="1">The sequence shown here is derived from an EMBL/GenBank/DDBJ whole genome shotgun (WGS) entry which is preliminary data.</text>
</comment>
<dbReference type="Proteomes" id="UP000822688">
    <property type="component" value="Chromosome V"/>
</dbReference>
<evidence type="ECO:0000313" key="2">
    <source>
        <dbReference type="Proteomes" id="UP000822688"/>
    </source>
</evidence>
<dbReference type="EMBL" id="CM026426">
    <property type="protein sequence ID" value="KAG0574107.1"/>
    <property type="molecule type" value="Genomic_DNA"/>
</dbReference>
<organism evidence="1 2">
    <name type="scientific">Ceratodon purpureus</name>
    <name type="common">Fire moss</name>
    <name type="synonym">Dicranum purpureum</name>
    <dbReference type="NCBI Taxonomy" id="3225"/>
    <lineage>
        <taxon>Eukaryota</taxon>
        <taxon>Viridiplantae</taxon>
        <taxon>Streptophyta</taxon>
        <taxon>Embryophyta</taxon>
        <taxon>Bryophyta</taxon>
        <taxon>Bryophytina</taxon>
        <taxon>Bryopsida</taxon>
        <taxon>Dicranidae</taxon>
        <taxon>Pseudoditrichales</taxon>
        <taxon>Ditrichaceae</taxon>
        <taxon>Ceratodon</taxon>
    </lineage>
</organism>
<evidence type="ECO:0000313" key="1">
    <source>
        <dbReference type="EMBL" id="KAG0574107.1"/>
    </source>
</evidence>
<protein>
    <submittedName>
        <fullName evidence="1">Uncharacterized protein</fullName>
    </submittedName>
</protein>
<dbReference type="AlphaFoldDB" id="A0A8T0HTI5"/>
<gene>
    <name evidence="1" type="ORF">KC19_VG234800</name>
</gene>
<accession>A0A8T0HTI5</accession>